<keyword evidence="3" id="KW-0862">Zinc</keyword>
<dbReference type="PROSITE" id="PS50089">
    <property type="entry name" value="ZF_RING_2"/>
    <property type="match status" value="1"/>
</dbReference>
<accession>A0AAD1Y7S8</accession>
<feature type="domain" description="RING-type" evidence="7">
    <location>
        <begin position="261"/>
        <end position="301"/>
    </location>
</feature>
<feature type="region of interest" description="Disordered" evidence="5">
    <location>
        <begin position="602"/>
        <end position="659"/>
    </location>
</feature>
<evidence type="ECO:0000313" key="9">
    <source>
        <dbReference type="Proteomes" id="UP001295684"/>
    </source>
</evidence>
<evidence type="ECO:0000256" key="3">
    <source>
        <dbReference type="ARBA" id="ARBA00022833"/>
    </source>
</evidence>
<dbReference type="InterPro" id="IPR011011">
    <property type="entry name" value="Znf_FYVE_PHD"/>
</dbReference>
<dbReference type="InterPro" id="IPR001965">
    <property type="entry name" value="Znf_PHD"/>
</dbReference>
<evidence type="ECO:0000256" key="5">
    <source>
        <dbReference type="SAM" id="MobiDB-lite"/>
    </source>
</evidence>
<feature type="region of interest" description="Disordered" evidence="5">
    <location>
        <begin position="467"/>
        <end position="539"/>
    </location>
</feature>
<dbReference type="PANTHER" id="PTHR12618">
    <property type="entry name" value="PHD AND RING FINGER DOMAIN-CONTAINING PROTEIN 1"/>
    <property type="match status" value="1"/>
</dbReference>
<evidence type="ECO:0000259" key="7">
    <source>
        <dbReference type="PROSITE" id="PS50089"/>
    </source>
</evidence>
<evidence type="ECO:0000259" key="6">
    <source>
        <dbReference type="PROSITE" id="PS50016"/>
    </source>
</evidence>
<dbReference type="SMART" id="SM00184">
    <property type="entry name" value="RING"/>
    <property type="match status" value="1"/>
</dbReference>
<dbReference type="PROSITE" id="PS00518">
    <property type="entry name" value="ZF_RING_1"/>
    <property type="match status" value="1"/>
</dbReference>
<feature type="compositionally biased region" description="Basic and acidic residues" evidence="5">
    <location>
        <begin position="607"/>
        <end position="618"/>
    </location>
</feature>
<evidence type="ECO:0000256" key="2">
    <source>
        <dbReference type="ARBA" id="ARBA00022771"/>
    </source>
</evidence>
<keyword evidence="2 4" id="KW-0863">Zinc-finger</keyword>
<dbReference type="EMBL" id="CAMPGE010029290">
    <property type="protein sequence ID" value="CAI2386758.1"/>
    <property type="molecule type" value="Genomic_DNA"/>
</dbReference>
<feature type="compositionally biased region" description="Basic and acidic residues" evidence="5">
    <location>
        <begin position="630"/>
        <end position="641"/>
    </location>
</feature>
<name>A0AAD1Y7S8_EUPCR</name>
<proteinExistence type="predicted"/>
<dbReference type="Pfam" id="PF00097">
    <property type="entry name" value="zf-C3HC4"/>
    <property type="match status" value="1"/>
</dbReference>
<comment type="caution">
    <text evidence="8">The sequence shown here is derived from an EMBL/GenBank/DDBJ whole genome shotgun (WGS) entry which is preliminary data.</text>
</comment>
<evidence type="ECO:0000313" key="8">
    <source>
        <dbReference type="EMBL" id="CAI2386758.1"/>
    </source>
</evidence>
<feature type="compositionally biased region" description="Basic and acidic residues" evidence="5">
    <location>
        <begin position="493"/>
        <end position="503"/>
    </location>
</feature>
<keyword evidence="1" id="KW-0479">Metal-binding</keyword>
<reference evidence="8" key="1">
    <citation type="submission" date="2023-07" db="EMBL/GenBank/DDBJ databases">
        <authorList>
            <consortium name="AG Swart"/>
            <person name="Singh M."/>
            <person name="Singh A."/>
            <person name="Seah K."/>
            <person name="Emmerich C."/>
        </authorList>
    </citation>
    <scope>NUCLEOTIDE SEQUENCE</scope>
    <source>
        <strain evidence="8">DP1</strain>
    </source>
</reference>
<feature type="compositionally biased region" description="Polar residues" evidence="5">
    <location>
        <begin position="642"/>
        <end position="652"/>
    </location>
</feature>
<dbReference type="Gene3D" id="3.30.40.10">
    <property type="entry name" value="Zinc/RING finger domain, C3HC4 (zinc finger)"/>
    <property type="match status" value="2"/>
</dbReference>
<feature type="compositionally biased region" description="Basic residues" evidence="5">
    <location>
        <begin position="471"/>
        <end position="492"/>
    </location>
</feature>
<feature type="region of interest" description="Disordered" evidence="5">
    <location>
        <begin position="149"/>
        <end position="193"/>
    </location>
</feature>
<dbReference type="Proteomes" id="UP001295684">
    <property type="component" value="Unassembled WGS sequence"/>
</dbReference>
<dbReference type="SMART" id="SM00249">
    <property type="entry name" value="PHD"/>
    <property type="match status" value="1"/>
</dbReference>
<evidence type="ECO:0000256" key="1">
    <source>
        <dbReference type="ARBA" id="ARBA00022723"/>
    </source>
</evidence>
<feature type="compositionally biased region" description="Basic and acidic residues" evidence="5">
    <location>
        <begin position="421"/>
        <end position="434"/>
    </location>
</feature>
<keyword evidence="9" id="KW-1185">Reference proteome</keyword>
<dbReference type="AlphaFoldDB" id="A0AAD1Y7S8"/>
<dbReference type="InterPro" id="IPR001841">
    <property type="entry name" value="Znf_RING"/>
</dbReference>
<protein>
    <recommendedName>
        <fullName evidence="10">RING-type domain-containing protein</fullName>
    </recommendedName>
</protein>
<dbReference type="InterPro" id="IPR019787">
    <property type="entry name" value="Znf_PHD-finger"/>
</dbReference>
<organism evidence="8 9">
    <name type="scientific">Euplotes crassus</name>
    <dbReference type="NCBI Taxonomy" id="5936"/>
    <lineage>
        <taxon>Eukaryota</taxon>
        <taxon>Sar</taxon>
        <taxon>Alveolata</taxon>
        <taxon>Ciliophora</taxon>
        <taxon>Intramacronucleata</taxon>
        <taxon>Spirotrichea</taxon>
        <taxon>Hypotrichia</taxon>
        <taxon>Euplotida</taxon>
        <taxon>Euplotidae</taxon>
        <taxon>Moneuplotes</taxon>
    </lineage>
</organism>
<dbReference type="InterPro" id="IPR017907">
    <property type="entry name" value="Znf_RING_CS"/>
</dbReference>
<dbReference type="InterPro" id="IPR013083">
    <property type="entry name" value="Znf_RING/FYVE/PHD"/>
</dbReference>
<sequence length="738" mass="85372">MSTTSIISISTDSAKGSQQIKVLRPGNNLLRFKDLSEVMNTSQLKQFTEVHGDFKDEDVLLFWNVIQKPYKSLISLISNFKLPLKFKDFRDAVFEKDLQPNMKAALCSLDQFRLKISQDFELKLDIENESQAIADTCADFTSEVTQIKQKHEGKKYSSSHAKRRIITDSEEESQSYSSSTGSEDCSTAPQSTTKRQDMHFLKENESHPGSSQHASRGNVVDSMKKLGIKGNYKHFRDLKNTYKRFKEKSNPNDEIINVKECCICLHSIQDKIAKPEKCEHLFCYFCIKNWCNVANKCPLCKIEILKIMVIPKDSSEEPTEEKIEPIQQLYEQELSIMDLLEDVCYVCRTAEDEDLLLICDHCNSKICHTHCDNLENIPENEWFCHSCRNIGEEDFDHLEGNDPEYEVSGMEASRGSSILQEQERRSTRIEEQKRIASTSPFQDEARGLYLDFELGLLDNDCLMTNIGSSAGKKKRRRRRRKRNKNDKRRRERRKESQKSKKIDEDDEEFIVNEASKNYSDYPDTECGSTEPHQSPKKYDTRILEKKVDYAEFSDADFDTVNETSLQKNRSLGNELDNIETIPEVLSKKRDCKYNRRRIISDDEDDDKCSRSQKFDASDHMSTNEGSGDDEDHKNVLHDNDSPQKFNVNTQPSSEDDQCENSETILSVKLHIVKRSKCRTRVISDTESDDSFYEVTLDPDDQRGEKNQLHQPIEKESDDSMIVKTVSKQCANRRRRIVE</sequence>
<dbReference type="GO" id="GO:0008270">
    <property type="term" value="F:zinc ion binding"/>
    <property type="evidence" value="ECO:0007669"/>
    <property type="project" value="UniProtKB-KW"/>
</dbReference>
<dbReference type="SUPFAM" id="SSF57850">
    <property type="entry name" value="RING/U-box"/>
    <property type="match status" value="1"/>
</dbReference>
<gene>
    <name evidence="8" type="ORF">ECRASSUSDP1_LOCUS28382</name>
</gene>
<dbReference type="InterPro" id="IPR018957">
    <property type="entry name" value="Znf_C3HC4_RING-type"/>
</dbReference>
<feature type="region of interest" description="Disordered" evidence="5">
    <location>
        <begin position="408"/>
        <end position="438"/>
    </location>
</feature>
<dbReference type="InterPro" id="IPR047157">
    <property type="entry name" value="PHRF1/Atg35"/>
</dbReference>
<dbReference type="PANTHER" id="PTHR12618:SF20">
    <property type="entry name" value="PHD AND RING FINGER DOMAIN-CONTAINING PROTEIN 1"/>
    <property type="match status" value="1"/>
</dbReference>
<feature type="domain" description="PHD-type" evidence="6">
    <location>
        <begin position="341"/>
        <end position="390"/>
    </location>
</feature>
<evidence type="ECO:0000256" key="4">
    <source>
        <dbReference type="PROSITE-ProRule" id="PRU00175"/>
    </source>
</evidence>
<dbReference type="SUPFAM" id="SSF57903">
    <property type="entry name" value="FYVE/PHD zinc finger"/>
    <property type="match status" value="1"/>
</dbReference>
<dbReference type="PROSITE" id="PS50016">
    <property type="entry name" value="ZF_PHD_2"/>
    <property type="match status" value="1"/>
</dbReference>
<feature type="compositionally biased region" description="Polar residues" evidence="5">
    <location>
        <begin position="184"/>
        <end position="193"/>
    </location>
</feature>
<evidence type="ECO:0008006" key="10">
    <source>
        <dbReference type="Google" id="ProtNLM"/>
    </source>
</evidence>
<feature type="compositionally biased region" description="Low complexity" evidence="5">
    <location>
        <begin position="174"/>
        <end position="183"/>
    </location>
</feature>